<feature type="transmembrane region" description="Helical" evidence="1">
    <location>
        <begin position="173"/>
        <end position="197"/>
    </location>
</feature>
<feature type="transmembrane region" description="Helical" evidence="1">
    <location>
        <begin position="544"/>
        <end position="560"/>
    </location>
</feature>
<dbReference type="STRING" id="1114924.SAMN05216258_101488"/>
<reference evidence="3 4" key="1">
    <citation type="submission" date="2016-10" db="EMBL/GenBank/DDBJ databases">
        <authorList>
            <person name="de Groot N.N."/>
        </authorList>
    </citation>
    <scope>NUCLEOTIDE SEQUENCE [LARGE SCALE GENOMIC DNA]</scope>
    <source>
        <strain evidence="3 4">CGMCC 1.11030</strain>
    </source>
</reference>
<feature type="transmembrane region" description="Helical" evidence="1">
    <location>
        <begin position="351"/>
        <end position="370"/>
    </location>
</feature>
<name>A0A1I3C1H2_9RHOB</name>
<keyword evidence="4" id="KW-1185">Reference proteome</keyword>
<evidence type="ECO:0000256" key="1">
    <source>
        <dbReference type="SAM" id="Phobius"/>
    </source>
</evidence>
<dbReference type="InterPro" id="IPR003660">
    <property type="entry name" value="HAMP_dom"/>
</dbReference>
<dbReference type="PROSITE" id="PS50885">
    <property type="entry name" value="HAMP"/>
    <property type="match status" value="1"/>
</dbReference>
<feature type="domain" description="HAMP" evidence="2">
    <location>
        <begin position="203"/>
        <end position="248"/>
    </location>
</feature>
<gene>
    <name evidence="3" type="ORF">SAMN05216258_101488</name>
</gene>
<keyword evidence="1" id="KW-0472">Membrane</keyword>
<dbReference type="GO" id="GO:0007165">
    <property type="term" value="P:signal transduction"/>
    <property type="evidence" value="ECO:0007669"/>
    <property type="project" value="InterPro"/>
</dbReference>
<dbReference type="EMBL" id="FOQH01000001">
    <property type="protein sequence ID" value="SFH68166.1"/>
    <property type="molecule type" value="Genomic_DNA"/>
</dbReference>
<evidence type="ECO:0000313" key="3">
    <source>
        <dbReference type="EMBL" id="SFH68166.1"/>
    </source>
</evidence>
<sequence>MQSLPRPGRFAPALSAPGRPVSAPALLSGREARARVWTPALLVALALTLAVGLAGQLMLRAGLGYSVPALAESTRAGAAAVGHAVAGQFARARALGIPLERLPDAEAYLARIAAEAPQVRALALIDAQGRTLAATAPDIEGEAIPIRGAEPPATLVVAAASPLFDDAMLRLRVALWLAALLAGAAGGAITAGFLGLAQEPARRRLRRAVERAAEGDFAETPPPGARGRFAAAAEALARQVERVQAARTALLEAAATIRAIDFDGSLGRRIDPVLARVQARWTLPEREDDDLGDLVRPPAAGAASAAPAPAGAAGADAAAWRLAAALAIWAGAAPLVANFAVDRGALWATPAWQPVVPLLVELAALALGALVGRGAPGRSATLRALALALAGACLAATYWCRTWELFVALRLGAGLGAGFAGAALAGAFAPAASPRALRALLVFAALVAGPLIGGLAGEAVGRRAAFLALGVLALLAAPLLAAAGPGARAGPRAGTRAGAAPSAAARAAARGLSAAPALLAACAAAPAAAAELTWLPLGPGYDDYLAGGGLAAGLGLAALLAPRMPPAGVALALGLAAAARFAAEDWGPALGGPPPALAPLPACLLLGLALGAAAPARGGRGALLALAGGAAAGLLAEGLARQLSAPPGAATAAFAAAALVAALAMRPADRGRG</sequence>
<proteinExistence type="predicted"/>
<feature type="transmembrane region" description="Helical" evidence="1">
    <location>
        <begin position="595"/>
        <end position="614"/>
    </location>
</feature>
<feature type="transmembrane region" description="Helical" evidence="1">
    <location>
        <begin position="463"/>
        <end position="486"/>
    </location>
</feature>
<organism evidence="3 4">
    <name type="scientific">Albimonas pacifica</name>
    <dbReference type="NCBI Taxonomy" id="1114924"/>
    <lineage>
        <taxon>Bacteria</taxon>
        <taxon>Pseudomonadati</taxon>
        <taxon>Pseudomonadota</taxon>
        <taxon>Alphaproteobacteria</taxon>
        <taxon>Rhodobacterales</taxon>
        <taxon>Paracoccaceae</taxon>
        <taxon>Albimonas</taxon>
    </lineage>
</organism>
<feature type="transmembrane region" description="Helical" evidence="1">
    <location>
        <begin position="436"/>
        <end position="457"/>
    </location>
</feature>
<feature type="transmembrane region" description="Helical" evidence="1">
    <location>
        <begin position="646"/>
        <end position="665"/>
    </location>
</feature>
<dbReference type="GO" id="GO:0016020">
    <property type="term" value="C:membrane"/>
    <property type="evidence" value="ECO:0007669"/>
    <property type="project" value="InterPro"/>
</dbReference>
<accession>A0A1I3C1H2</accession>
<feature type="transmembrane region" description="Helical" evidence="1">
    <location>
        <begin position="318"/>
        <end position="339"/>
    </location>
</feature>
<feature type="transmembrane region" description="Helical" evidence="1">
    <location>
        <begin position="507"/>
        <end position="529"/>
    </location>
</feature>
<feature type="transmembrane region" description="Helical" evidence="1">
    <location>
        <begin position="567"/>
        <end position="583"/>
    </location>
</feature>
<keyword evidence="1" id="KW-1133">Transmembrane helix</keyword>
<dbReference type="Proteomes" id="UP000199377">
    <property type="component" value="Unassembled WGS sequence"/>
</dbReference>
<feature type="transmembrane region" description="Helical" evidence="1">
    <location>
        <begin position="621"/>
        <end position="640"/>
    </location>
</feature>
<feature type="transmembrane region" description="Helical" evidence="1">
    <location>
        <begin position="405"/>
        <end position="429"/>
    </location>
</feature>
<evidence type="ECO:0000313" key="4">
    <source>
        <dbReference type="Proteomes" id="UP000199377"/>
    </source>
</evidence>
<keyword evidence="1" id="KW-0812">Transmembrane</keyword>
<protein>
    <recommendedName>
        <fullName evidence="2">HAMP domain-containing protein</fullName>
    </recommendedName>
</protein>
<dbReference type="AlphaFoldDB" id="A0A1I3C1H2"/>
<feature type="transmembrane region" description="Helical" evidence="1">
    <location>
        <begin position="382"/>
        <end position="399"/>
    </location>
</feature>
<evidence type="ECO:0000259" key="2">
    <source>
        <dbReference type="PROSITE" id="PS50885"/>
    </source>
</evidence>
<feature type="transmembrane region" description="Helical" evidence="1">
    <location>
        <begin position="36"/>
        <end position="59"/>
    </location>
</feature>